<dbReference type="AlphaFoldDB" id="A0AAN5D8P7"/>
<keyword evidence="4" id="KW-1185">Reference proteome</keyword>
<dbReference type="EMBL" id="BTRK01000006">
    <property type="protein sequence ID" value="GMR58067.1"/>
    <property type="molecule type" value="Genomic_DNA"/>
</dbReference>
<proteinExistence type="predicted"/>
<accession>A0AAN5D8P7</accession>
<feature type="region of interest" description="Disordered" evidence="1">
    <location>
        <begin position="1"/>
        <end position="67"/>
    </location>
</feature>
<feature type="compositionally biased region" description="Polar residues" evidence="1">
    <location>
        <begin position="18"/>
        <end position="45"/>
    </location>
</feature>
<evidence type="ECO:0000313" key="4">
    <source>
        <dbReference type="Proteomes" id="UP001328107"/>
    </source>
</evidence>
<evidence type="ECO:0000259" key="2">
    <source>
        <dbReference type="Pfam" id="PF00917"/>
    </source>
</evidence>
<dbReference type="Proteomes" id="UP001328107">
    <property type="component" value="Unassembled WGS sequence"/>
</dbReference>
<sequence length="290" mass="32357">MGSSCSSCCPRDSPANEAVTSSTEVPSNLSVIVTTQPTSDSSPIQYKSPLAIDTPAETPPTEPPDFLLPIFSPPANELPPNQLLCSSRKEAGAEASPSFQMDEEEIEPVRATSIEVSDTHAIIHFEISNMRRFVNLEENEETFKFIFCGVKWSLLVCNMAGTTTGKLMGVYLSCDHQQLSNWSIKVDSSCKFIHSGNRECTKKKSFTYANSNEIEETFKEIGSTYIDGFKMEFSDDENVFIEVTLSLVQIKGVIEFPHYDFSKRDKFNSLALILEGEKLFVNKEVCKSYF</sequence>
<organism evidence="3 4">
    <name type="scientific">Pristionchus mayeri</name>
    <dbReference type="NCBI Taxonomy" id="1317129"/>
    <lineage>
        <taxon>Eukaryota</taxon>
        <taxon>Metazoa</taxon>
        <taxon>Ecdysozoa</taxon>
        <taxon>Nematoda</taxon>
        <taxon>Chromadorea</taxon>
        <taxon>Rhabditida</taxon>
        <taxon>Rhabditina</taxon>
        <taxon>Diplogasteromorpha</taxon>
        <taxon>Diplogasteroidea</taxon>
        <taxon>Neodiplogasteridae</taxon>
        <taxon>Pristionchus</taxon>
    </lineage>
</organism>
<protein>
    <recommendedName>
        <fullName evidence="2">MATH domain-containing protein</fullName>
    </recommendedName>
</protein>
<dbReference type="Gene3D" id="2.60.210.10">
    <property type="entry name" value="Apoptosis, Tumor Necrosis Factor Receptor Associated Protein 2, Chain A"/>
    <property type="match status" value="1"/>
</dbReference>
<name>A0AAN5D8P7_9BILA</name>
<dbReference type="InterPro" id="IPR008974">
    <property type="entry name" value="TRAF-like"/>
</dbReference>
<feature type="domain" description="MATH" evidence="2">
    <location>
        <begin position="136"/>
        <end position="245"/>
    </location>
</feature>
<gene>
    <name evidence="3" type="ORF">PMAYCL1PPCAC_28262</name>
</gene>
<dbReference type="Pfam" id="PF00917">
    <property type="entry name" value="MATH"/>
    <property type="match status" value="1"/>
</dbReference>
<evidence type="ECO:0000313" key="3">
    <source>
        <dbReference type="EMBL" id="GMR58067.1"/>
    </source>
</evidence>
<dbReference type="InterPro" id="IPR002083">
    <property type="entry name" value="MATH/TRAF_dom"/>
</dbReference>
<reference evidence="4" key="1">
    <citation type="submission" date="2022-10" db="EMBL/GenBank/DDBJ databases">
        <title>Genome assembly of Pristionchus species.</title>
        <authorList>
            <person name="Yoshida K."/>
            <person name="Sommer R.J."/>
        </authorList>
    </citation>
    <scope>NUCLEOTIDE SEQUENCE [LARGE SCALE GENOMIC DNA]</scope>
    <source>
        <strain evidence="4">RS5460</strain>
    </source>
</reference>
<evidence type="ECO:0000256" key="1">
    <source>
        <dbReference type="SAM" id="MobiDB-lite"/>
    </source>
</evidence>
<comment type="caution">
    <text evidence="3">The sequence shown here is derived from an EMBL/GenBank/DDBJ whole genome shotgun (WGS) entry which is preliminary data.</text>
</comment>